<protein>
    <submittedName>
        <fullName evidence="2">Uncharacterized protein</fullName>
    </submittedName>
</protein>
<proteinExistence type="predicted"/>
<dbReference type="EMBL" id="CM031817">
    <property type="protein sequence ID" value="KAG6643318.1"/>
    <property type="molecule type" value="Genomic_DNA"/>
</dbReference>
<gene>
    <name evidence="2" type="ORF">CIPAW_09G202800</name>
    <name evidence="3" type="ORF">I3842_09G204900</name>
</gene>
<feature type="region of interest" description="Disordered" evidence="1">
    <location>
        <begin position="40"/>
        <end position="70"/>
    </location>
</feature>
<accession>A0A8T1PMH3</accession>
<reference evidence="3" key="2">
    <citation type="submission" date="2021-01" db="EMBL/GenBank/DDBJ databases">
        <authorList>
            <person name="Lovell J.T."/>
            <person name="Bentley N."/>
            <person name="Bhattarai G."/>
            <person name="Jenkins J.W."/>
            <person name="Sreedasyam A."/>
            <person name="Alarcon Y."/>
            <person name="Bock C."/>
            <person name="Boston L."/>
            <person name="Carlson J."/>
            <person name="Cervantes K."/>
            <person name="Clermont K."/>
            <person name="Krom N."/>
            <person name="Kubenka K."/>
            <person name="Mamidi S."/>
            <person name="Mattison C."/>
            <person name="Monteros M."/>
            <person name="Pisani C."/>
            <person name="Plott C."/>
            <person name="Rajasekar S."/>
            <person name="Rhein H.S."/>
            <person name="Rohla C."/>
            <person name="Song M."/>
            <person name="Hilaire R.S."/>
            <person name="Shu S."/>
            <person name="Wells L."/>
            <person name="Wang X."/>
            <person name="Webber J."/>
            <person name="Heerema R.J."/>
            <person name="Klein P."/>
            <person name="Conner P."/>
            <person name="Grauke L."/>
            <person name="Grimwood J."/>
            <person name="Schmutz J."/>
            <person name="Randall J.J."/>
        </authorList>
    </citation>
    <scope>NUCLEOTIDE SEQUENCE</scope>
    <source>
        <tissue evidence="3">Leaf</tissue>
    </source>
</reference>
<name>A0A8T1PMH3_CARIL</name>
<evidence type="ECO:0000256" key="1">
    <source>
        <dbReference type="SAM" id="MobiDB-lite"/>
    </source>
</evidence>
<evidence type="ECO:0000313" key="4">
    <source>
        <dbReference type="Proteomes" id="UP000811609"/>
    </source>
</evidence>
<dbReference type="AlphaFoldDB" id="A0A8T1PMH3"/>
<dbReference type="EMBL" id="CM031833">
    <property type="protein sequence ID" value="KAG6697514.1"/>
    <property type="molecule type" value="Genomic_DNA"/>
</dbReference>
<dbReference type="Proteomes" id="UP000811609">
    <property type="component" value="Chromosome 9"/>
</dbReference>
<organism evidence="2 4">
    <name type="scientific">Carya illinoinensis</name>
    <name type="common">Pecan</name>
    <dbReference type="NCBI Taxonomy" id="32201"/>
    <lineage>
        <taxon>Eukaryota</taxon>
        <taxon>Viridiplantae</taxon>
        <taxon>Streptophyta</taxon>
        <taxon>Embryophyta</taxon>
        <taxon>Tracheophyta</taxon>
        <taxon>Spermatophyta</taxon>
        <taxon>Magnoliopsida</taxon>
        <taxon>eudicotyledons</taxon>
        <taxon>Gunneridae</taxon>
        <taxon>Pentapetalae</taxon>
        <taxon>rosids</taxon>
        <taxon>fabids</taxon>
        <taxon>Fagales</taxon>
        <taxon>Juglandaceae</taxon>
        <taxon>Carya</taxon>
    </lineage>
</organism>
<evidence type="ECO:0000313" key="2">
    <source>
        <dbReference type="EMBL" id="KAG6643318.1"/>
    </source>
</evidence>
<keyword evidence="4" id="KW-1185">Reference proteome</keyword>
<reference evidence="2" key="1">
    <citation type="submission" date="2020-12" db="EMBL/GenBank/DDBJ databases">
        <title>WGS assembly of Carya illinoinensis cv. Pawnee.</title>
        <authorList>
            <person name="Platts A."/>
            <person name="Shu S."/>
            <person name="Wright S."/>
            <person name="Barry K."/>
            <person name="Edger P."/>
            <person name="Pires J.C."/>
            <person name="Schmutz J."/>
        </authorList>
    </citation>
    <scope>NUCLEOTIDE SEQUENCE</scope>
    <source>
        <tissue evidence="2">Leaf</tissue>
    </source>
</reference>
<dbReference type="Proteomes" id="UP000811246">
    <property type="component" value="Chromosome 9"/>
</dbReference>
<comment type="caution">
    <text evidence="2">The sequence shown here is derived from an EMBL/GenBank/DDBJ whole genome shotgun (WGS) entry which is preliminary data.</text>
</comment>
<sequence length="133" mass="14769">MASKADATAALLKPQQKEQEVERKARKQFKGLIYKKQGEIADAGDREDHNNVGEKPDNIAKEDLNANNSEESREAAADACQLGLFSCFRPIGRRLFSGLGLQRCTILLSYVLIVTKLLHGRAPRRAPIHTVQN</sequence>
<feature type="region of interest" description="Disordered" evidence="1">
    <location>
        <begin position="1"/>
        <end position="20"/>
    </location>
</feature>
<evidence type="ECO:0000313" key="3">
    <source>
        <dbReference type="EMBL" id="KAG6697514.1"/>
    </source>
</evidence>